<sequence>MKVMNRKSNLMLKQSGFYSFPPKSTLHDVSQKAHPGIVTRSFIFFRPGATASISAFKVFVGSALQYSPVSSQLYIWSAVNFSLTIKSFNSAIKLFPASISDDSFSPAMLS</sequence>
<name>A0A4Y2EUE5_ARAVE</name>
<evidence type="ECO:0000313" key="1">
    <source>
        <dbReference type="EMBL" id="GBM31534.1"/>
    </source>
</evidence>
<dbReference type="Proteomes" id="UP000499080">
    <property type="component" value="Unassembled WGS sequence"/>
</dbReference>
<gene>
    <name evidence="1" type="ORF">AVEN_247233_1</name>
</gene>
<organism evidence="1 2">
    <name type="scientific">Araneus ventricosus</name>
    <name type="common">Orbweaver spider</name>
    <name type="synonym">Epeira ventricosa</name>
    <dbReference type="NCBI Taxonomy" id="182803"/>
    <lineage>
        <taxon>Eukaryota</taxon>
        <taxon>Metazoa</taxon>
        <taxon>Ecdysozoa</taxon>
        <taxon>Arthropoda</taxon>
        <taxon>Chelicerata</taxon>
        <taxon>Arachnida</taxon>
        <taxon>Araneae</taxon>
        <taxon>Araneomorphae</taxon>
        <taxon>Entelegynae</taxon>
        <taxon>Araneoidea</taxon>
        <taxon>Araneidae</taxon>
        <taxon>Araneus</taxon>
    </lineage>
</organism>
<reference evidence="1 2" key="1">
    <citation type="journal article" date="2019" name="Sci. Rep.">
        <title>Orb-weaving spider Araneus ventricosus genome elucidates the spidroin gene catalogue.</title>
        <authorList>
            <person name="Kono N."/>
            <person name="Nakamura H."/>
            <person name="Ohtoshi R."/>
            <person name="Moran D.A.P."/>
            <person name="Shinohara A."/>
            <person name="Yoshida Y."/>
            <person name="Fujiwara M."/>
            <person name="Mori M."/>
            <person name="Tomita M."/>
            <person name="Arakawa K."/>
        </authorList>
    </citation>
    <scope>NUCLEOTIDE SEQUENCE [LARGE SCALE GENOMIC DNA]</scope>
</reference>
<keyword evidence="2" id="KW-1185">Reference proteome</keyword>
<comment type="caution">
    <text evidence="1">The sequence shown here is derived from an EMBL/GenBank/DDBJ whole genome shotgun (WGS) entry which is preliminary data.</text>
</comment>
<protein>
    <submittedName>
        <fullName evidence="1">Uncharacterized protein</fullName>
    </submittedName>
</protein>
<evidence type="ECO:0000313" key="2">
    <source>
        <dbReference type="Proteomes" id="UP000499080"/>
    </source>
</evidence>
<accession>A0A4Y2EUE5</accession>
<dbReference type="EMBL" id="BGPR01000686">
    <property type="protein sequence ID" value="GBM31534.1"/>
    <property type="molecule type" value="Genomic_DNA"/>
</dbReference>
<proteinExistence type="predicted"/>
<dbReference type="AlphaFoldDB" id="A0A4Y2EUE5"/>